<accession>A0A151SDN0</accession>
<reference evidence="1" key="1">
    <citation type="journal article" date="2012" name="Nat. Biotechnol.">
        <title>Draft genome sequence of pigeonpea (Cajanus cajan), an orphan legume crop of resource-poor farmers.</title>
        <authorList>
            <person name="Varshney R.K."/>
            <person name="Chen W."/>
            <person name="Li Y."/>
            <person name="Bharti A.K."/>
            <person name="Saxena R.K."/>
            <person name="Schlueter J.A."/>
            <person name="Donoghue M.T."/>
            <person name="Azam S."/>
            <person name="Fan G."/>
            <person name="Whaley A.M."/>
            <person name="Farmer A.D."/>
            <person name="Sheridan J."/>
            <person name="Iwata A."/>
            <person name="Tuteja R."/>
            <person name="Penmetsa R.V."/>
            <person name="Wu W."/>
            <person name="Upadhyaya H.D."/>
            <person name="Yang S.P."/>
            <person name="Shah T."/>
            <person name="Saxena K.B."/>
            <person name="Michael T."/>
            <person name="McCombie W.R."/>
            <person name="Yang B."/>
            <person name="Zhang G."/>
            <person name="Yang H."/>
            <person name="Wang J."/>
            <person name="Spillane C."/>
            <person name="Cook D.R."/>
            <person name="May G.D."/>
            <person name="Xu X."/>
            <person name="Jackson S.A."/>
        </authorList>
    </citation>
    <scope>NUCLEOTIDE SEQUENCE [LARGE SCALE GENOMIC DNA]</scope>
</reference>
<evidence type="ECO:0008006" key="3">
    <source>
        <dbReference type="Google" id="ProtNLM"/>
    </source>
</evidence>
<protein>
    <recommendedName>
        <fullName evidence="3">CCHC-type domain-containing protein</fullName>
    </recommendedName>
</protein>
<gene>
    <name evidence="1" type="ORF">KK1_025217</name>
</gene>
<feature type="non-terminal residue" evidence="1">
    <location>
        <position position="1"/>
    </location>
</feature>
<sequence length="56" mass="6298">KCYNCDIKWHMKKDCWHKKSGWKNSKASTSQGCVSSTSDDAEVLYNEVVVSSKGGR</sequence>
<dbReference type="EMBL" id="KQ483419">
    <property type="protein sequence ID" value="KYP52831.1"/>
    <property type="molecule type" value="Genomic_DNA"/>
</dbReference>
<keyword evidence="2" id="KW-1185">Reference proteome</keyword>
<organism evidence="1 2">
    <name type="scientific">Cajanus cajan</name>
    <name type="common">Pigeon pea</name>
    <name type="synonym">Cajanus indicus</name>
    <dbReference type="NCBI Taxonomy" id="3821"/>
    <lineage>
        <taxon>Eukaryota</taxon>
        <taxon>Viridiplantae</taxon>
        <taxon>Streptophyta</taxon>
        <taxon>Embryophyta</taxon>
        <taxon>Tracheophyta</taxon>
        <taxon>Spermatophyta</taxon>
        <taxon>Magnoliopsida</taxon>
        <taxon>eudicotyledons</taxon>
        <taxon>Gunneridae</taxon>
        <taxon>Pentapetalae</taxon>
        <taxon>rosids</taxon>
        <taxon>fabids</taxon>
        <taxon>Fabales</taxon>
        <taxon>Fabaceae</taxon>
        <taxon>Papilionoideae</taxon>
        <taxon>50 kb inversion clade</taxon>
        <taxon>NPAAA clade</taxon>
        <taxon>indigoferoid/millettioid clade</taxon>
        <taxon>Phaseoleae</taxon>
        <taxon>Cajanus</taxon>
    </lineage>
</organism>
<dbReference type="AlphaFoldDB" id="A0A151SDN0"/>
<evidence type="ECO:0000313" key="1">
    <source>
        <dbReference type="EMBL" id="KYP52831.1"/>
    </source>
</evidence>
<name>A0A151SDN0_CAJCA</name>
<proteinExistence type="predicted"/>
<dbReference type="Gramene" id="C.cajan_25691.t">
    <property type="protein sequence ID" value="C.cajan_25691.t.cds1"/>
    <property type="gene ID" value="C.cajan_25691"/>
</dbReference>
<dbReference type="Proteomes" id="UP000075243">
    <property type="component" value="Unassembled WGS sequence"/>
</dbReference>
<evidence type="ECO:0000313" key="2">
    <source>
        <dbReference type="Proteomes" id="UP000075243"/>
    </source>
</evidence>